<organism evidence="7 8">
    <name type="scientific">Hoylesella shahii DSM 15611 = JCM 12083</name>
    <dbReference type="NCBI Taxonomy" id="1122991"/>
    <lineage>
        <taxon>Bacteria</taxon>
        <taxon>Pseudomonadati</taxon>
        <taxon>Bacteroidota</taxon>
        <taxon>Bacteroidia</taxon>
        <taxon>Bacteroidales</taxon>
        <taxon>Prevotellaceae</taxon>
        <taxon>Hoylesella</taxon>
    </lineage>
</organism>
<comment type="subcellular location">
    <subcellularLocation>
        <location evidence="1">Membrane</location>
        <topology evidence="1">Single-pass membrane protein</topology>
    </subcellularLocation>
</comment>
<reference evidence="7 8" key="1">
    <citation type="submission" date="2018-05" db="EMBL/GenBank/DDBJ databases">
        <title>Genomic Encyclopedia of Type Strains, Phase I: the one thousand microbial genomes (KMG-I) project.</title>
        <authorList>
            <person name="Kyrpides N."/>
        </authorList>
    </citation>
    <scope>NUCLEOTIDE SEQUENCE [LARGE SCALE GENOMIC DNA]</scope>
    <source>
        <strain evidence="7 8">DSM 15611</strain>
    </source>
</reference>
<protein>
    <submittedName>
        <fullName evidence="7">Uncharacterized protein DUF490</fullName>
    </submittedName>
</protein>
<name>A0A318HU89_9BACT</name>
<dbReference type="RefSeq" id="WP_110370543.1">
    <property type="nucleotide sequence ID" value="NZ_QJJX01000064.1"/>
</dbReference>
<evidence type="ECO:0000256" key="5">
    <source>
        <dbReference type="SAM" id="Phobius"/>
    </source>
</evidence>
<sequence>MKKYIRWVGIVIAIPIVLFLLIVILLYCPPVQNWAVKRVASYASQKMGMNITVEKVKLVFPLDLGVEGVRVLQPNDSVTGQTDTIANVGKIVANVQLLPLFSSKVEVNELSLHDVRMNTANLVHEARIKGDVGLLLVQSRGVDLKSKTIRVNQAQLRDANISVELSDTVPPDTTKTPVYWKIKVDKLLVERSKAMIRTAGDTMVVLAEMPKLEAKNGYFDLFKNLYRIETLNWQDGSVNYDLTHKPRTDGLDPNHIRLTHLDLGVDSFYFCQPELKMKVRVCAFKEKSGVQVNHFSTHVGLDSARLDLPDLVLRTPESSVSANFNMDMNAFDDNNPGKLYVALHASLGKADLLRAMGGMPEGFRKAFPNYPLRIDGVAKGNKQRITFSGLNVVLPTAFKLQTTGFVENAMDSKRRRGEIFLNANTYNLNFVKVLLDSKLQREVNIPANMALNGKAKILGEVYEADASLRESNGNVQAKGRFDASNMAYEAKLKVKNLALQHFLPNQGLHPFTGELEARGAGTDFMSTKTQLFAKARVERFHFAGYDFDKISGNAQMSNGTITAALISDNPLLKGSINVNGRNSGKVIKAHVNTNLDKLDLYNLHLLSQKVVASFRSDLNLETNGKDYYKLEGNVADIIVNDTTKDYRLGAMSMSLFTNRDTTHADLVCGDFTLRANSKGGYAYILNRGTGLWKELQQQLTSRRIDENRLRERLPLANIYLQSGRENIFMRVLKKYGYIVGEVSADLKSSPVSGLNGYLNVNRLMADSILIDTVRLGLKSDADRIAYSVQVRNNKKNPQYVFNALLNGALEERGTYIRAKIYDEANKLGVGLGVRATMEDNGIRVSLMDRQAILGYKQFTVNDSNYVFLGNNRRVQADLRLNSAEGTDLMLTTNNANTEALQDITLSLNQLNLEKLFAILPYMPEVSGTLNGDFHAIQTKDALSVSSAVSVSNLNYQKSAMGNISSEFVYMPKQDGGHYVDGTLSKDDVQFGHLSGTYNPARGGNLDAELVVERLPLSIVNGFIPQRLFGLNGYADGELVVKGRLSKPVINGELYLDSANIFSDPYGLTLRFANDPVRIVNSHLLFENFEVYAHNDSPLNIKGELDFSNPDRMRLDMRMKATKYEIINAKENYRSEVFGKVFVNFSGQMKGELSNLNLKGNLDVLDATDMTYVLRDSPLSTDNQIEELVSFTDFSDNKTVIINRPALTGFSMDLGLNIDPNAHILCALNADKSNYVDLMGGGNLRMTYTPVNGLRLTGRYTLNNGEMKYSLPVIPLKTFTIKDGSYIEFTGDAMNPRLNITATEMTKASVTSNGNDSRIVDFECGVVVTRTLKDMGLEFTIDTPQDMTVSNQLNTMGSDERGKLAVTMLTTGMYLADGNTNRFSMNNALSAFLQSQINNIAGNALRTLDLSFGLDNVTDASGNMHTDYSFKFAKRLWSNRLRIIIGGKVSSGADVGRTDNTFFNNVSLEYRLNQGSTRYMQLFYNRDSYDWLEGDIGKYGVGFIWRRKLRRFRDIFRLKVPEDVVLPVNTDSLTKEKTNGE</sequence>
<feature type="transmembrane region" description="Helical" evidence="5">
    <location>
        <begin position="7"/>
        <end position="27"/>
    </location>
</feature>
<accession>A0A318HU89</accession>
<keyword evidence="8" id="KW-1185">Reference proteome</keyword>
<dbReference type="PANTHER" id="PTHR36985">
    <property type="entry name" value="TRANSLOCATION AND ASSEMBLY MODULE SUBUNIT TAMB"/>
    <property type="match status" value="1"/>
</dbReference>
<dbReference type="Pfam" id="PF04357">
    <property type="entry name" value="TamB"/>
    <property type="match status" value="1"/>
</dbReference>
<dbReference type="InterPro" id="IPR007452">
    <property type="entry name" value="TamB_C"/>
</dbReference>
<evidence type="ECO:0000259" key="6">
    <source>
        <dbReference type="Pfam" id="PF04357"/>
    </source>
</evidence>
<gene>
    <name evidence="7" type="ORF">EJ73_02768</name>
</gene>
<evidence type="ECO:0000313" key="7">
    <source>
        <dbReference type="EMBL" id="PXX16614.1"/>
    </source>
</evidence>
<keyword evidence="2 5" id="KW-0812">Transmembrane</keyword>
<feature type="domain" description="Translocation and assembly module TamB C-terminal" evidence="6">
    <location>
        <begin position="1094"/>
        <end position="1505"/>
    </location>
</feature>
<comment type="caution">
    <text evidence="7">The sequence shown here is derived from an EMBL/GenBank/DDBJ whole genome shotgun (WGS) entry which is preliminary data.</text>
</comment>
<evidence type="ECO:0000256" key="1">
    <source>
        <dbReference type="ARBA" id="ARBA00004167"/>
    </source>
</evidence>
<keyword evidence="4 5" id="KW-0472">Membrane</keyword>
<dbReference type="GO" id="GO:0005886">
    <property type="term" value="C:plasma membrane"/>
    <property type="evidence" value="ECO:0007669"/>
    <property type="project" value="InterPro"/>
</dbReference>
<evidence type="ECO:0000256" key="4">
    <source>
        <dbReference type="ARBA" id="ARBA00023136"/>
    </source>
</evidence>
<dbReference type="Proteomes" id="UP000248314">
    <property type="component" value="Unassembled WGS sequence"/>
</dbReference>
<dbReference type="STRING" id="1122991.GCA_000613445_00210"/>
<keyword evidence="3 5" id="KW-1133">Transmembrane helix</keyword>
<evidence type="ECO:0000256" key="2">
    <source>
        <dbReference type="ARBA" id="ARBA00022692"/>
    </source>
</evidence>
<dbReference type="PANTHER" id="PTHR36985:SF1">
    <property type="entry name" value="TRANSLOCATION AND ASSEMBLY MODULE SUBUNIT TAMB"/>
    <property type="match status" value="1"/>
</dbReference>
<dbReference type="EMBL" id="QJJX01000064">
    <property type="protein sequence ID" value="PXX16614.1"/>
    <property type="molecule type" value="Genomic_DNA"/>
</dbReference>
<evidence type="ECO:0000256" key="3">
    <source>
        <dbReference type="ARBA" id="ARBA00022989"/>
    </source>
</evidence>
<proteinExistence type="predicted"/>
<dbReference type="GO" id="GO:0009306">
    <property type="term" value="P:protein secretion"/>
    <property type="evidence" value="ECO:0007669"/>
    <property type="project" value="InterPro"/>
</dbReference>
<evidence type="ECO:0000313" key="8">
    <source>
        <dbReference type="Proteomes" id="UP000248314"/>
    </source>
</evidence>